<reference evidence="1" key="1">
    <citation type="submission" date="2019-03" db="EMBL/GenBank/DDBJ databases">
        <title>Single cell metagenomics reveals metabolic interactions within the superorganism composed of flagellate Streblomastix strix and complex community of Bacteroidetes bacteria on its surface.</title>
        <authorList>
            <person name="Treitli S.C."/>
            <person name="Kolisko M."/>
            <person name="Husnik F."/>
            <person name="Keeling P."/>
            <person name="Hampl V."/>
        </authorList>
    </citation>
    <scope>NUCLEOTIDE SEQUENCE</scope>
    <source>
        <strain evidence="1">STM</strain>
    </source>
</reference>
<dbReference type="AlphaFoldDB" id="A0A5J4S131"/>
<comment type="caution">
    <text evidence="1">The sequence shown here is derived from an EMBL/GenBank/DDBJ whole genome shotgun (WGS) entry which is preliminary data.</text>
</comment>
<accession>A0A5J4S131</accession>
<organism evidence="1">
    <name type="scientific">termite gut metagenome</name>
    <dbReference type="NCBI Taxonomy" id="433724"/>
    <lineage>
        <taxon>unclassified sequences</taxon>
        <taxon>metagenomes</taxon>
        <taxon>organismal metagenomes</taxon>
    </lineage>
</organism>
<sequence length="35" mass="3971">MDYYGNSKSLAIIALIKLLFDYCANLGKSTRLARF</sequence>
<gene>
    <name evidence="1" type="ORF">EZS27_012859</name>
</gene>
<proteinExistence type="predicted"/>
<name>A0A5J4S131_9ZZZZ</name>
<dbReference type="EMBL" id="SNRY01000556">
    <property type="protein sequence ID" value="KAA6339195.1"/>
    <property type="molecule type" value="Genomic_DNA"/>
</dbReference>
<evidence type="ECO:0000313" key="1">
    <source>
        <dbReference type="EMBL" id="KAA6339195.1"/>
    </source>
</evidence>
<protein>
    <submittedName>
        <fullName evidence="1">Uncharacterized protein</fullName>
    </submittedName>
</protein>